<organism evidence="2 3">
    <name type="scientific">Flavobacterium myungsuense</name>
    <dbReference type="NCBI Taxonomy" id="651823"/>
    <lineage>
        <taxon>Bacteria</taxon>
        <taxon>Pseudomonadati</taxon>
        <taxon>Bacteroidota</taxon>
        <taxon>Flavobacteriia</taxon>
        <taxon>Flavobacteriales</taxon>
        <taxon>Flavobacteriaceae</taxon>
        <taxon>Flavobacterium</taxon>
    </lineage>
</organism>
<dbReference type="InterPro" id="IPR035986">
    <property type="entry name" value="PKD_dom_sf"/>
</dbReference>
<dbReference type="Proteomes" id="UP001597051">
    <property type="component" value="Unassembled WGS sequence"/>
</dbReference>
<dbReference type="Gene3D" id="2.60.40.10">
    <property type="entry name" value="Immunoglobulins"/>
    <property type="match status" value="1"/>
</dbReference>
<reference evidence="3" key="1">
    <citation type="journal article" date="2019" name="Int. J. Syst. Evol. Microbiol.">
        <title>The Global Catalogue of Microorganisms (GCM) 10K type strain sequencing project: providing services to taxonomists for standard genome sequencing and annotation.</title>
        <authorList>
            <consortium name="The Broad Institute Genomics Platform"/>
            <consortium name="The Broad Institute Genome Sequencing Center for Infectious Disease"/>
            <person name="Wu L."/>
            <person name="Ma J."/>
        </authorList>
    </citation>
    <scope>NUCLEOTIDE SEQUENCE [LARGE SCALE GENOMIC DNA]</scope>
    <source>
        <strain evidence="3">CECT 7649</strain>
    </source>
</reference>
<dbReference type="Pfam" id="PF13585">
    <property type="entry name" value="CHU_C"/>
    <property type="match status" value="1"/>
</dbReference>
<feature type="domain" description="PKD" evidence="1">
    <location>
        <begin position="176"/>
        <end position="230"/>
    </location>
</feature>
<dbReference type="EMBL" id="JBHTIZ010000005">
    <property type="protein sequence ID" value="MFD0983317.1"/>
    <property type="molecule type" value="Genomic_DNA"/>
</dbReference>
<dbReference type="InterPro" id="IPR000601">
    <property type="entry name" value="PKD_dom"/>
</dbReference>
<dbReference type="SMART" id="SM00089">
    <property type="entry name" value="PKD"/>
    <property type="match status" value="1"/>
</dbReference>
<dbReference type="InterPro" id="IPR013783">
    <property type="entry name" value="Ig-like_fold"/>
</dbReference>
<dbReference type="CDD" id="cd00146">
    <property type="entry name" value="PKD"/>
    <property type="match status" value="1"/>
</dbReference>
<name>A0ABW3IYU7_9FLAO</name>
<accession>A0ABW3IYU7</accession>
<dbReference type="InterPro" id="IPR022409">
    <property type="entry name" value="PKD/Chitinase_dom"/>
</dbReference>
<protein>
    <submittedName>
        <fullName evidence="2">Gliding motility-associated C-terminal domain-containing protein</fullName>
    </submittedName>
</protein>
<dbReference type="SUPFAM" id="SSF49299">
    <property type="entry name" value="PKD domain"/>
    <property type="match status" value="1"/>
</dbReference>
<dbReference type="Pfam" id="PF19081">
    <property type="entry name" value="Ig_7"/>
    <property type="match status" value="4"/>
</dbReference>
<keyword evidence="3" id="KW-1185">Reference proteome</keyword>
<dbReference type="InterPro" id="IPR044023">
    <property type="entry name" value="Ig_7"/>
</dbReference>
<gene>
    <name evidence="2" type="ORF">ACFQ0S_02395</name>
</gene>
<proteinExistence type="predicted"/>
<evidence type="ECO:0000313" key="3">
    <source>
        <dbReference type="Proteomes" id="UP001597051"/>
    </source>
</evidence>
<sequence length="855" mass="90669">MINAQEIIGNGQILSNGFNGEPGVFAVNPDGAGGGGSGGSILILTSQSSNNTSINIQSKGGKGGNTLYDLSDPHGPGGGGGGGIVMHNLQNSILNIDVSGGLNGLTGNGSGISHGSNAGENGIIIDYNTTGVQPILLNSLYPNPIAQFSVNDICLGENITPNNTSNVLNIYNSSIVSYSWDFGDGTTSNLINPSHLYNQFGTFTITLTVLTNWGCSDKYTQIINVSNSTTPNFTQISPITCGNNFILPTISNNGITGAWTPVINNSLTTVYTFTPLAGQCANSTSMTIIVNSPSSPTGSSTQTFCNSSTIANLSATGSNIQWYSSPTGGTSLANTISLINGTVYYATQTINGCESSVRFPVTVVTNSPSAPTGASTQTFCNSATIASLLATGSNIQWYTSASAGTSLSNTTPLVNGNTYYSNQTVNGCLSPNRFPVLVTINVTSTPTGTSTQTFCNSGTISNLLVTGSNIRWYATATGGTPFANTTALANGTTYYASQTINGCESLTRLPVNVIINTPASPNGNSNQLFCNSATVTNLTISGQNIQWHTTATGGAPLISATSLINGSTYYASQTINGCESLIRTPVLVTITVVPTPTGSGFQEFCKIDNPRVSNLILSQPNVKWYTSITGGNPLISNTPLIDNVSYFAEAIDVTTGCKSLNRLEVIIKINDSNPPTGDGNQIFCKEDYPTISSVIVNNLNTLTWYDSNLGGNILPNTNLLEDGENLYASDYSALTGCYSSTRTKVDVTLLNCTLEINNILTLNDNNLNDFIVIKNIETFPKNDFQIFNRYGKLVWRGDSYDNIQNTFIGKSNVEGVYKLNEFLPTGTYFYVLTYYDLYRNKNRDLKGFLYINNNQ</sequence>
<dbReference type="RefSeq" id="WP_379752852.1">
    <property type="nucleotide sequence ID" value="NZ_JBHSYB010000002.1"/>
</dbReference>
<dbReference type="Pfam" id="PF18911">
    <property type="entry name" value="PKD_4"/>
    <property type="match status" value="1"/>
</dbReference>
<comment type="caution">
    <text evidence="2">The sequence shown here is derived from an EMBL/GenBank/DDBJ whole genome shotgun (WGS) entry which is preliminary data.</text>
</comment>
<evidence type="ECO:0000259" key="1">
    <source>
        <dbReference type="PROSITE" id="PS50093"/>
    </source>
</evidence>
<dbReference type="PROSITE" id="PS50093">
    <property type="entry name" value="PKD"/>
    <property type="match status" value="1"/>
</dbReference>
<evidence type="ECO:0000313" key="2">
    <source>
        <dbReference type="EMBL" id="MFD0983317.1"/>
    </source>
</evidence>